<keyword evidence="8" id="KW-0472">Membrane</keyword>
<comment type="similarity">
    <text evidence="2">Belongs to the SURF4 family.</text>
</comment>
<sequence length="334" mass="36520">MAARMAFNTHDSSSPSSFASSSAGASASLSRSNSSAASPFATMASYGSSPYASTSTGSQADSPLDKIREYTSKVEDLIDQYTQPIKPHLPALGRFLIVVTFLEDALRILTQWSDQKYYLQRHRGFPWGISHIFLLANVVVMCAASAAVIMRKYPEMSVGALFGVVVVQGFGYGLIFDLNFFLRNLSVVGGLLMVLSDSLSAKKNIFAGLPSLSETDRKIYFQLAGRVLLIFLFIGFIIQGEWTLARVIVSVLGLGACVMVVVGFKARWSASFLVMLLSLFNLFVNNFWTVHSAHPSRDFLRYDFFQTLSIVGGLLLLVNMGPGGLSVDERKKVT</sequence>
<keyword evidence="4" id="KW-0812">Transmembrane</keyword>
<evidence type="ECO:0000256" key="5">
    <source>
        <dbReference type="ARBA" id="ARBA00022824"/>
    </source>
</evidence>
<dbReference type="EMBL" id="DF830078">
    <property type="protein sequence ID" value="GAK66024.1"/>
    <property type="molecule type" value="Genomic_DNA"/>
</dbReference>
<dbReference type="GO" id="GO:0007030">
    <property type="term" value="P:Golgi organization"/>
    <property type="evidence" value="ECO:0007669"/>
    <property type="project" value="TreeGrafter"/>
</dbReference>
<evidence type="ECO:0000313" key="9">
    <source>
        <dbReference type="EMBL" id="GAK66024.1"/>
    </source>
</evidence>
<keyword evidence="6" id="KW-0653">Protein transport</keyword>
<dbReference type="PANTHER" id="PTHR23427:SF1">
    <property type="entry name" value="SURFEIT LOCUS PROTEIN 4"/>
    <property type="match status" value="1"/>
</dbReference>
<reference evidence="10" key="1">
    <citation type="journal article" date="2014" name="Genome Announc.">
        <title>Draft Genome Sequence of the Yeast Pseudozyma antarctica Type Strain JCM10317, a Producer of the Glycolipid Biosurfactants, Mannosylerythritol Lipids.</title>
        <authorList>
            <person name="Saika A."/>
            <person name="Koike H."/>
            <person name="Hori T."/>
            <person name="Fukuoka T."/>
            <person name="Sato S."/>
            <person name="Habe H."/>
            <person name="Kitamoto D."/>
            <person name="Morita T."/>
        </authorList>
    </citation>
    <scope>NUCLEOTIDE SEQUENCE [LARGE SCALE GENOMIC DNA]</scope>
    <source>
        <strain evidence="10">JCM 10317</strain>
    </source>
</reference>
<dbReference type="OrthoDB" id="7859621at2759"/>
<keyword evidence="10" id="KW-1185">Reference proteome</keyword>
<accession>A0A081CH78</accession>
<dbReference type="Proteomes" id="UP000053758">
    <property type="component" value="Unassembled WGS sequence"/>
</dbReference>
<dbReference type="GeneID" id="26305140"/>
<evidence type="ECO:0000313" key="10">
    <source>
        <dbReference type="Proteomes" id="UP000053758"/>
    </source>
</evidence>
<evidence type="ECO:0000256" key="6">
    <source>
        <dbReference type="ARBA" id="ARBA00022927"/>
    </source>
</evidence>
<dbReference type="GO" id="GO:0015031">
    <property type="term" value="P:protein transport"/>
    <property type="evidence" value="ECO:0007669"/>
    <property type="project" value="UniProtKB-KW"/>
</dbReference>
<keyword evidence="7" id="KW-1133">Transmembrane helix</keyword>
<evidence type="ECO:0000256" key="1">
    <source>
        <dbReference type="ARBA" id="ARBA00004477"/>
    </source>
</evidence>
<dbReference type="GO" id="GO:0005793">
    <property type="term" value="C:endoplasmic reticulum-Golgi intermediate compartment"/>
    <property type="evidence" value="ECO:0007669"/>
    <property type="project" value="TreeGrafter"/>
</dbReference>
<name>A0A081CH78_PSEA2</name>
<dbReference type="InterPro" id="IPR002995">
    <property type="entry name" value="Surf4"/>
</dbReference>
<evidence type="ECO:0000256" key="3">
    <source>
        <dbReference type="ARBA" id="ARBA00022448"/>
    </source>
</evidence>
<keyword evidence="3" id="KW-0813">Transport</keyword>
<dbReference type="Pfam" id="PF02077">
    <property type="entry name" value="SURF4"/>
    <property type="match status" value="1"/>
</dbReference>
<dbReference type="GO" id="GO:0005789">
    <property type="term" value="C:endoplasmic reticulum membrane"/>
    <property type="evidence" value="ECO:0007669"/>
    <property type="project" value="UniProtKB-SubCell"/>
</dbReference>
<proteinExistence type="inferred from homology"/>
<evidence type="ECO:0000256" key="7">
    <source>
        <dbReference type="ARBA" id="ARBA00022989"/>
    </source>
</evidence>
<evidence type="ECO:0000256" key="4">
    <source>
        <dbReference type="ARBA" id="ARBA00022692"/>
    </source>
</evidence>
<evidence type="ECO:0000256" key="8">
    <source>
        <dbReference type="ARBA" id="ARBA00023136"/>
    </source>
</evidence>
<dbReference type="RefSeq" id="XP_014655702.1">
    <property type="nucleotide sequence ID" value="XM_014800216.1"/>
</dbReference>
<organism evidence="9 10">
    <name type="scientific">Pseudozyma antarctica</name>
    <name type="common">Yeast</name>
    <name type="synonym">Candida antarctica</name>
    <dbReference type="NCBI Taxonomy" id="84753"/>
    <lineage>
        <taxon>Eukaryota</taxon>
        <taxon>Fungi</taxon>
        <taxon>Dikarya</taxon>
        <taxon>Basidiomycota</taxon>
        <taxon>Ustilaginomycotina</taxon>
        <taxon>Ustilaginomycetes</taxon>
        <taxon>Ustilaginales</taxon>
        <taxon>Ustilaginaceae</taxon>
        <taxon>Moesziomyces</taxon>
    </lineage>
</organism>
<comment type="subcellular location">
    <subcellularLocation>
        <location evidence="1">Endoplasmic reticulum membrane</location>
        <topology evidence="1">Multi-pass membrane protein</topology>
    </subcellularLocation>
</comment>
<keyword evidence="5" id="KW-0256">Endoplasmic reticulum</keyword>
<evidence type="ECO:0000256" key="2">
    <source>
        <dbReference type="ARBA" id="ARBA00006945"/>
    </source>
</evidence>
<dbReference type="AlphaFoldDB" id="A0A081CH78"/>
<gene>
    <name evidence="9" type="ORF">PAN0_011d4246</name>
</gene>
<protein>
    <submittedName>
        <fullName evidence="9">ER to Golgi transport-related protein</fullName>
    </submittedName>
</protein>
<dbReference type="PANTHER" id="PTHR23427">
    <property type="entry name" value="SURFEIT LOCUS PROTEIN"/>
    <property type="match status" value="1"/>
</dbReference>
<dbReference type="InterPro" id="IPR045214">
    <property type="entry name" value="Surf1/Surf4"/>
</dbReference>
<dbReference type="HOGENOM" id="CLU_056195_0_0_1"/>
<dbReference type="PROSITE" id="PS01339">
    <property type="entry name" value="SURF4"/>
    <property type="match status" value="1"/>
</dbReference>